<accession>A0A4V5MNT6</accession>
<proteinExistence type="predicted"/>
<dbReference type="AlphaFoldDB" id="A0A4V5MNT6"/>
<dbReference type="Proteomes" id="UP000310016">
    <property type="component" value="Unassembled WGS sequence"/>
</dbReference>
<comment type="caution">
    <text evidence="1">The sequence shown here is derived from an EMBL/GenBank/DDBJ whole genome shotgun (WGS) entry which is preliminary data.</text>
</comment>
<dbReference type="RefSeq" id="WP_136775161.1">
    <property type="nucleotide sequence ID" value="NZ_SUMF01000064.1"/>
</dbReference>
<evidence type="ECO:0000313" key="1">
    <source>
        <dbReference type="EMBL" id="TJZ62608.1"/>
    </source>
</evidence>
<keyword evidence="2" id="KW-1185">Reference proteome</keyword>
<organism evidence="1 2">
    <name type="scientific">Chitiniphilus eburneus</name>
    <dbReference type="NCBI Taxonomy" id="2571148"/>
    <lineage>
        <taxon>Bacteria</taxon>
        <taxon>Pseudomonadati</taxon>
        <taxon>Pseudomonadota</taxon>
        <taxon>Betaproteobacteria</taxon>
        <taxon>Neisseriales</taxon>
        <taxon>Chitinibacteraceae</taxon>
        <taxon>Chitiniphilus</taxon>
    </lineage>
</organism>
<feature type="non-terminal residue" evidence="1">
    <location>
        <position position="80"/>
    </location>
</feature>
<dbReference type="EMBL" id="SUMF01000064">
    <property type="protein sequence ID" value="TJZ62608.1"/>
    <property type="molecule type" value="Genomic_DNA"/>
</dbReference>
<name>A0A4V5MNT6_9NEIS</name>
<gene>
    <name evidence="1" type="ORF">FAZ21_19840</name>
</gene>
<evidence type="ECO:0000313" key="2">
    <source>
        <dbReference type="Proteomes" id="UP000310016"/>
    </source>
</evidence>
<sequence length="80" mass="8433">MNLPLLLLGLALLVAGGVLALRARQRDAALARALDRGLHTPPSPAAVLPQWLIRLSGPLAELGPRWRHAGLLPLLLGVLA</sequence>
<protein>
    <submittedName>
        <fullName evidence="1">Uncharacterized protein</fullName>
    </submittedName>
</protein>
<reference evidence="1 2" key="1">
    <citation type="submission" date="2019-04" db="EMBL/GenBank/DDBJ databases">
        <title>Chitiniphilus eburnea sp. nov., a novel chitinolytic bacterium isolated from aquaculture sludge.</title>
        <authorList>
            <person name="Sheng M."/>
        </authorList>
    </citation>
    <scope>NUCLEOTIDE SEQUENCE [LARGE SCALE GENOMIC DNA]</scope>
    <source>
        <strain evidence="1 2">HX-2-15</strain>
    </source>
</reference>